<comment type="caution">
    <text evidence="3">The sequence shown here is derived from an EMBL/GenBank/DDBJ whole genome shotgun (WGS) entry which is preliminary data.</text>
</comment>
<name>A0ABT6JD02_9GAMM</name>
<evidence type="ECO:0000256" key="1">
    <source>
        <dbReference type="ARBA" id="ARBA00007689"/>
    </source>
</evidence>
<dbReference type="Proteomes" id="UP001156940">
    <property type="component" value="Unassembled WGS sequence"/>
</dbReference>
<accession>A0ABT6JD02</accession>
<reference evidence="3 4" key="1">
    <citation type="submission" date="2023-04" db="EMBL/GenBank/DDBJ databases">
        <title>Luteimonas endophyticus RD2P54.</title>
        <authorList>
            <person name="Sun J.-Q."/>
        </authorList>
    </citation>
    <scope>NUCLEOTIDE SEQUENCE [LARGE SCALE GENOMIC DNA]</scope>
    <source>
        <strain evidence="3 4">RD2P54</strain>
    </source>
</reference>
<evidence type="ECO:0000313" key="4">
    <source>
        <dbReference type="Proteomes" id="UP001156940"/>
    </source>
</evidence>
<evidence type="ECO:0000313" key="3">
    <source>
        <dbReference type="EMBL" id="MDH5824497.1"/>
    </source>
</evidence>
<dbReference type="Gene3D" id="3.30.70.1060">
    <property type="entry name" value="Dimeric alpha+beta barrel"/>
    <property type="match status" value="1"/>
</dbReference>
<dbReference type="RefSeq" id="WP_280575824.1">
    <property type="nucleotide sequence ID" value="NZ_JARXRM010000045.1"/>
</dbReference>
<feature type="domain" description="YCII-related" evidence="2">
    <location>
        <begin position="27"/>
        <end position="95"/>
    </location>
</feature>
<dbReference type="SUPFAM" id="SSF54909">
    <property type="entry name" value="Dimeric alpha+beta barrel"/>
    <property type="match status" value="1"/>
</dbReference>
<dbReference type="EMBL" id="JARXRM010000045">
    <property type="protein sequence ID" value="MDH5824497.1"/>
    <property type="molecule type" value="Genomic_DNA"/>
</dbReference>
<gene>
    <name evidence="3" type="ORF">QFW77_16095</name>
</gene>
<dbReference type="InterPro" id="IPR011008">
    <property type="entry name" value="Dimeric_a/b-barrel"/>
</dbReference>
<proteinExistence type="inferred from homology"/>
<dbReference type="PANTHER" id="PTHR37828:SF1">
    <property type="entry name" value="YCII-RELATED DOMAIN-CONTAINING PROTEIN"/>
    <property type="match status" value="1"/>
</dbReference>
<dbReference type="InterPro" id="IPR005545">
    <property type="entry name" value="YCII"/>
</dbReference>
<dbReference type="Pfam" id="PF03795">
    <property type="entry name" value="YCII"/>
    <property type="match status" value="1"/>
</dbReference>
<organism evidence="3 4">
    <name type="scientific">Luteimonas endophytica</name>
    <dbReference type="NCBI Taxonomy" id="3042023"/>
    <lineage>
        <taxon>Bacteria</taxon>
        <taxon>Pseudomonadati</taxon>
        <taxon>Pseudomonadota</taxon>
        <taxon>Gammaproteobacteria</taxon>
        <taxon>Lysobacterales</taxon>
        <taxon>Lysobacteraceae</taxon>
        <taxon>Luteimonas</taxon>
    </lineage>
</organism>
<dbReference type="PANTHER" id="PTHR37828">
    <property type="entry name" value="GSR2449 PROTEIN"/>
    <property type="match status" value="1"/>
</dbReference>
<sequence>MMSTIGMASLLFLVIYGPGPAWEPGKPTREQPLQEHGSYMLDLYEQGVLREAGGFADADGGAAVIHAADERQARAMLDADPVIERGVMTYTLRQWAPQDWQAIGERRRARRAQQASAPAPQD</sequence>
<protein>
    <submittedName>
        <fullName evidence="3">YciI family protein</fullName>
    </submittedName>
</protein>
<comment type="similarity">
    <text evidence="1">Belongs to the YciI family.</text>
</comment>
<keyword evidence="4" id="KW-1185">Reference proteome</keyword>
<evidence type="ECO:0000259" key="2">
    <source>
        <dbReference type="Pfam" id="PF03795"/>
    </source>
</evidence>